<keyword evidence="5 9" id="KW-0479">Metal-binding</keyword>
<keyword evidence="12" id="KW-0472">Membrane</keyword>
<evidence type="ECO:0000256" key="7">
    <source>
        <dbReference type="ARBA" id="ARBA00023004"/>
    </source>
</evidence>
<dbReference type="InParanoid" id="A0A409WD53"/>
<dbReference type="EMBL" id="NHYE01005162">
    <property type="protein sequence ID" value="PPQ76416.1"/>
    <property type="molecule type" value="Genomic_DNA"/>
</dbReference>
<name>A0A409WD53_9AGAR</name>
<dbReference type="InterPro" id="IPR050364">
    <property type="entry name" value="Cytochrome_P450_fung"/>
</dbReference>
<dbReference type="PANTHER" id="PTHR46300:SF7">
    <property type="entry name" value="P450, PUTATIVE (EUROFUNG)-RELATED"/>
    <property type="match status" value="1"/>
</dbReference>
<evidence type="ECO:0000256" key="10">
    <source>
        <dbReference type="RuleBase" id="RU000461"/>
    </source>
</evidence>
<dbReference type="InterPro" id="IPR017972">
    <property type="entry name" value="Cyt_P450_CS"/>
</dbReference>
<organism evidence="13 14">
    <name type="scientific">Gymnopilus dilepis</name>
    <dbReference type="NCBI Taxonomy" id="231916"/>
    <lineage>
        <taxon>Eukaryota</taxon>
        <taxon>Fungi</taxon>
        <taxon>Dikarya</taxon>
        <taxon>Basidiomycota</taxon>
        <taxon>Agaricomycotina</taxon>
        <taxon>Agaricomycetes</taxon>
        <taxon>Agaricomycetidae</taxon>
        <taxon>Agaricales</taxon>
        <taxon>Agaricineae</taxon>
        <taxon>Hymenogastraceae</taxon>
        <taxon>Gymnopilus</taxon>
    </lineage>
</organism>
<keyword evidence="7 9" id="KW-0408">Iron</keyword>
<accession>A0A409WD53</accession>
<evidence type="ECO:0000256" key="8">
    <source>
        <dbReference type="ARBA" id="ARBA00023033"/>
    </source>
</evidence>
<dbReference type="Pfam" id="PF00067">
    <property type="entry name" value="p450"/>
    <property type="match status" value="2"/>
</dbReference>
<comment type="pathway">
    <text evidence="2">Secondary metabolite biosynthesis.</text>
</comment>
<dbReference type="CDD" id="cd11065">
    <property type="entry name" value="CYP64-like"/>
    <property type="match status" value="1"/>
</dbReference>
<feature type="region of interest" description="Disordered" evidence="11">
    <location>
        <begin position="559"/>
        <end position="585"/>
    </location>
</feature>
<dbReference type="GO" id="GO:0004497">
    <property type="term" value="F:monooxygenase activity"/>
    <property type="evidence" value="ECO:0007669"/>
    <property type="project" value="UniProtKB-KW"/>
</dbReference>
<dbReference type="InterPro" id="IPR001128">
    <property type="entry name" value="Cyt_P450"/>
</dbReference>
<proteinExistence type="inferred from homology"/>
<dbReference type="STRING" id="231916.A0A409WD53"/>
<dbReference type="PRINTS" id="PR00463">
    <property type="entry name" value="EP450I"/>
</dbReference>
<dbReference type="GO" id="GO:0016705">
    <property type="term" value="F:oxidoreductase activity, acting on paired donors, with incorporation or reduction of molecular oxygen"/>
    <property type="evidence" value="ECO:0007669"/>
    <property type="project" value="InterPro"/>
</dbReference>
<protein>
    <recommendedName>
        <fullName evidence="15">Cytochrome P450</fullName>
    </recommendedName>
</protein>
<evidence type="ECO:0000256" key="9">
    <source>
        <dbReference type="PIRSR" id="PIRSR602401-1"/>
    </source>
</evidence>
<evidence type="ECO:0000256" key="11">
    <source>
        <dbReference type="SAM" id="MobiDB-lite"/>
    </source>
</evidence>
<feature type="compositionally biased region" description="Polar residues" evidence="11">
    <location>
        <begin position="561"/>
        <end position="576"/>
    </location>
</feature>
<comment type="caution">
    <text evidence="13">The sequence shown here is derived from an EMBL/GenBank/DDBJ whole genome shotgun (WGS) entry which is preliminary data.</text>
</comment>
<evidence type="ECO:0000256" key="12">
    <source>
        <dbReference type="SAM" id="Phobius"/>
    </source>
</evidence>
<evidence type="ECO:0000256" key="5">
    <source>
        <dbReference type="ARBA" id="ARBA00022723"/>
    </source>
</evidence>
<dbReference type="Gene3D" id="1.10.630.10">
    <property type="entry name" value="Cytochrome P450"/>
    <property type="match status" value="1"/>
</dbReference>
<keyword evidence="4 9" id="KW-0349">Heme</keyword>
<dbReference type="GO" id="GO:0005506">
    <property type="term" value="F:iron ion binding"/>
    <property type="evidence" value="ECO:0007669"/>
    <property type="project" value="InterPro"/>
</dbReference>
<keyword evidence="6 10" id="KW-0560">Oxidoreductase</keyword>
<dbReference type="OrthoDB" id="2789670at2759"/>
<dbReference type="PANTHER" id="PTHR46300">
    <property type="entry name" value="P450, PUTATIVE (EUROFUNG)-RELATED-RELATED"/>
    <property type="match status" value="1"/>
</dbReference>
<comment type="similarity">
    <text evidence="3 10">Belongs to the cytochrome P450 family.</text>
</comment>
<dbReference type="PROSITE" id="PS00086">
    <property type="entry name" value="CYTOCHROME_P450"/>
    <property type="match status" value="1"/>
</dbReference>
<dbReference type="SUPFAM" id="SSF48264">
    <property type="entry name" value="Cytochrome P450"/>
    <property type="match status" value="1"/>
</dbReference>
<evidence type="ECO:0000256" key="4">
    <source>
        <dbReference type="ARBA" id="ARBA00022617"/>
    </source>
</evidence>
<evidence type="ECO:0000256" key="6">
    <source>
        <dbReference type="ARBA" id="ARBA00023002"/>
    </source>
</evidence>
<dbReference type="Proteomes" id="UP000284706">
    <property type="component" value="Unassembled WGS sequence"/>
</dbReference>
<keyword evidence="12" id="KW-0812">Transmembrane</keyword>
<feature type="binding site" description="axial binding residue" evidence="9">
    <location>
        <position position="528"/>
    </location>
    <ligand>
        <name>heme</name>
        <dbReference type="ChEBI" id="CHEBI:30413"/>
    </ligand>
    <ligandPart>
        <name>Fe</name>
        <dbReference type="ChEBI" id="CHEBI:18248"/>
    </ligandPart>
</feature>
<dbReference type="InterPro" id="IPR002401">
    <property type="entry name" value="Cyt_P450_E_grp-I"/>
</dbReference>
<gene>
    <name evidence="13" type="ORF">CVT26_013072</name>
</gene>
<evidence type="ECO:0000256" key="3">
    <source>
        <dbReference type="ARBA" id="ARBA00010617"/>
    </source>
</evidence>
<dbReference type="InterPro" id="IPR036396">
    <property type="entry name" value="Cyt_P450_sf"/>
</dbReference>
<evidence type="ECO:0008006" key="15">
    <source>
        <dbReference type="Google" id="ProtNLM"/>
    </source>
</evidence>
<keyword evidence="12" id="KW-1133">Transmembrane helix</keyword>
<evidence type="ECO:0000256" key="2">
    <source>
        <dbReference type="ARBA" id="ARBA00005179"/>
    </source>
</evidence>
<feature type="transmembrane region" description="Helical" evidence="12">
    <location>
        <begin position="49"/>
        <end position="73"/>
    </location>
</feature>
<evidence type="ECO:0000313" key="13">
    <source>
        <dbReference type="EMBL" id="PPQ76416.1"/>
    </source>
</evidence>
<evidence type="ECO:0000256" key="1">
    <source>
        <dbReference type="ARBA" id="ARBA00001971"/>
    </source>
</evidence>
<sequence>MPLCPNDMRYTKLISSYAKGKVLQEENGQFKSHLGVHASMSTSPLLRSILPGLETMVLSIALAAVLLLLVYAAKFRRKTQLPLPPGPKGLPFIGSYLSIPKNAEWITYHKWCKDFNTDILHVNFAGTPLIILDSYEAVNELLDKRSATFSDRPQYTMQSELMGLDFNFAFMRYGQQKLRRLMHQHFHAGASSMLRPHSLKASRNLLYRFLDNPHDVIANLRHMAGETIMALAYGLQVQKYDDPFISTAEKAVYTLLNAASPGKYLVDTFPVLKYVPEWVPGAGFKKKAKECRKLARDMLVLPYIAAKRNIVSGLSSILSNIEFPQLIGVCSPLPKANGHPGGCFTSKCLERLENAGGTAYFSEDTIQCDAGTMYTVSAIGSCILGLLENPHVVRRAQEELDKVVKPGQLPNFEDQSSLPYITAIAKESLRWRDVVPIGRFLPLQLSDFTSDELLAVPRKLLAKEEYKGYRLPAGSIVIPNAWAILHNEETYPEPFKFNPDRFMTAEGNLDDAIFDPERACWGFGRRICPGRHLALDAIWINIASILSVFNVEKAIDGAGNVESTSTGTNSSQSRKNSVPKPYKCSITPRSKEARELIRASATWESLDEEP</sequence>
<comment type="cofactor">
    <cofactor evidence="1 9">
        <name>heme</name>
        <dbReference type="ChEBI" id="CHEBI:30413"/>
    </cofactor>
</comment>
<keyword evidence="8 10" id="KW-0503">Monooxygenase</keyword>
<evidence type="ECO:0000313" key="14">
    <source>
        <dbReference type="Proteomes" id="UP000284706"/>
    </source>
</evidence>
<reference evidence="13 14" key="1">
    <citation type="journal article" date="2018" name="Evol. Lett.">
        <title>Horizontal gene cluster transfer increased hallucinogenic mushroom diversity.</title>
        <authorList>
            <person name="Reynolds H.T."/>
            <person name="Vijayakumar V."/>
            <person name="Gluck-Thaler E."/>
            <person name="Korotkin H.B."/>
            <person name="Matheny P.B."/>
            <person name="Slot J.C."/>
        </authorList>
    </citation>
    <scope>NUCLEOTIDE SEQUENCE [LARGE SCALE GENOMIC DNA]</scope>
    <source>
        <strain evidence="13 14">SRW20</strain>
    </source>
</reference>
<keyword evidence="14" id="KW-1185">Reference proteome</keyword>
<dbReference type="GO" id="GO:0020037">
    <property type="term" value="F:heme binding"/>
    <property type="evidence" value="ECO:0007669"/>
    <property type="project" value="InterPro"/>
</dbReference>
<dbReference type="AlphaFoldDB" id="A0A409WD53"/>